<dbReference type="InterPro" id="IPR001509">
    <property type="entry name" value="Epimerase_deHydtase"/>
</dbReference>
<evidence type="ECO:0000313" key="5">
    <source>
        <dbReference type="Proteomes" id="UP000669179"/>
    </source>
</evidence>
<dbReference type="EMBL" id="JAGEOJ010000016">
    <property type="protein sequence ID" value="MBO2452615.1"/>
    <property type="molecule type" value="Genomic_DNA"/>
</dbReference>
<comment type="similarity">
    <text evidence="1">Belongs to the NAD(P)-dependent epimerase/dehydratase family. SDR39U1 subfamily.</text>
</comment>
<dbReference type="Pfam" id="PF08338">
    <property type="entry name" value="DUF1731"/>
    <property type="match status" value="1"/>
</dbReference>
<evidence type="ECO:0000313" key="4">
    <source>
        <dbReference type="EMBL" id="MBO2452615.1"/>
    </source>
</evidence>
<dbReference type="InterPro" id="IPR013549">
    <property type="entry name" value="DUF1731"/>
</dbReference>
<gene>
    <name evidence="4" type="ORF">J4573_36370</name>
</gene>
<dbReference type="AlphaFoldDB" id="A0A939PHM1"/>
<dbReference type="Gene3D" id="3.40.50.720">
    <property type="entry name" value="NAD(P)-binding Rossmann-like Domain"/>
    <property type="match status" value="1"/>
</dbReference>
<dbReference type="InterPro" id="IPR010099">
    <property type="entry name" value="SDR39U1"/>
</dbReference>
<dbReference type="SUPFAM" id="SSF51735">
    <property type="entry name" value="NAD(P)-binding Rossmann-fold domains"/>
    <property type="match status" value="1"/>
</dbReference>
<proteinExistence type="inferred from homology"/>
<dbReference type="PANTHER" id="PTHR11092:SF0">
    <property type="entry name" value="EPIMERASE FAMILY PROTEIN SDR39U1"/>
    <property type="match status" value="1"/>
</dbReference>
<feature type="domain" description="NAD-dependent epimerase/dehydratase" evidence="2">
    <location>
        <begin position="3"/>
        <end position="211"/>
    </location>
</feature>
<dbReference type="NCBIfam" id="TIGR01777">
    <property type="entry name" value="yfcH"/>
    <property type="match status" value="1"/>
</dbReference>
<evidence type="ECO:0000259" key="3">
    <source>
        <dbReference type="Pfam" id="PF08338"/>
    </source>
</evidence>
<evidence type="ECO:0000259" key="2">
    <source>
        <dbReference type="Pfam" id="PF01370"/>
    </source>
</evidence>
<keyword evidence="5" id="KW-1185">Reference proteome</keyword>
<dbReference type="RefSeq" id="WP_208260618.1">
    <property type="nucleotide sequence ID" value="NZ_JAGEOJ010000016.1"/>
</dbReference>
<accession>A0A939PHM1</accession>
<evidence type="ECO:0000256" key="1">
    <source>
        <dbReference type="ARBA" id="ARBA00009353"/>
    </source>
</evidence>
<reference evidence="4" key="1">
    <citation type="submission" date="2021-03" db="EMBL/GenBank/DDBJ databases">
        <authorList>
            <person name="Kanchanasin P."/>
            <person name="Saeng-In P."/>
            <person name="Phongsopitanun W."/>
            <person name="Yuki M."/>
            <person name="Kudo T."/>
            <person name="Ohkuma M."/>
            <person name="Tanasupawat S."/>
        </authorList>
    </citation>
    <scope>NUCLEOTIDE SEQUENCE</scope>
    <source>
        <strain evidence="4">GKU 128</strain>
    </source>
</reference>
<dbReference type="PANTHER" id="PTHR11092">
    <property type="entry name" value="SUGAR NUCLEOTIDE EPIMERASE RELATED"/>
    <property type="match status" value="1"/>
</dbReference>
<comment type="caution">
    <text evidence="4">The sequence shown here is derived from an EMBL/GenBank/DDBJ whole genome shotgun (WGS) entry which is preliminary data.</text>
</comment>
<sequence length="295" mass="31357">MKVAITGASGLIGSALVRNLKADGHDVVKLVRRDPAGADEVRWSPGRSVDAKGLEGCDAIVHLAGAGIASRPWTESYKREIRESRVRGTTTLAEAIAGLEAKPRVLVSGSAIGYYGNGGDRELDEDSPTGDDFLSGVVRDWEAAATPAADAGVRVVHPRTGIVLAKQGGMLGTTLPLFRLGLGGKLGDGRQWLSWIAMPDYLAAMRLLIDSELEGPVNMTAPRPVRNAEYAKALGQVLGRPTIFTVPRIALRAALRGLADEGPLVSQRVLPRRLKEAGFVFDRPELEAALRAALT</sequence>
<organism evidence="4 5">
    <name type="scientific">Actinomadura barringtoniae</name>
    <dbReference type="NCBI Taxonomy" id="1427535"/>
    <lineage>
        <taxon>Bacteria</taxon>
        <taxon>Bacillati</taxon>
        <taxon>Actinomycetota</taxon>
        <taxon>Actinomycetes</taxon>
        <taxon>Streptosporangiales</taxon>
        <taxon>Thermomonosporaceae</taxon>
        <taxon>Actinomadura</taxon>
    </lineage>
</organism>
<feature type="domain" description="DUF1731" evidence="3">
    <location>
        <begin position="246"/>
        <end position="292"/>
    </location>
</feature>
<dbReference type="Proteomes" id="UP000669179">
    <property type="component" value="Unassembled WGS sequence"/>
</dbReference>
<protein>
    <submittedName>
        <fullName evidence="4">TIGR01777 family oxidoreductase</fullName>
    </submittedName>
</protein>
<dbReference type="InterPro" id="IPR036291">
    <property type="entry name" value="NAD(P)-bd_dom_sf"/>
</dbReference>
<name>A0A939PHM1_9ACTN</name>
<dbReference type="Pfam" id="PF01370">
    <property type="entry name" value="Epimerase"/>
    <property type="match status" value="1"/>
</dbReference>